<organism evidence="1 2">
    <name type="scientific">Flammeovirga agarivorans</name>
    <dbReference type="NCBI Taxonomy" id="2726742"/>
    <lineage>
        <taxon>Bacteria</taxon>
        <taxon>Pseudomonadati</taxon>
        <taxon>Bacteroidota</taxon>
        <taxon>Cytophagia</taxon>
        <taxon>Cytophagales</taxon>
        <taxon>Flammeovirgaceae</taxon>
        <taxon>Flammeovirga</taxon>
    </lineage>
</organism>
<keyword evidence="2" id="KW-1185">Reference proteome</keyword>
<gene>
    <name evidence="1" type="ORF">HGP29_22785</name>
</gene>
<proteinExistence type="predicted"/>
<accession>A0A7X8SPL1</accession>
<dbReference type="AlphaFoldDB" id="A0A7X8SPL1"/>
<evidence type="ECO:0000313" key="2">
    <source>
        <dbReference type="Proteomes" id="UP000585050"/>
    </source>
</evidence>
<sequence length="174" mass="20188">MFAVKYKGDFGFIKPWDAVRNDKIASQQFLTPSMVMGMEIMLFGEANGAIKRHRIKFDILTPQQETVQGRGFFVKNKMNQKETGIATRYTMLNPELSLLFETKEEAEVAFNSHLFLARNEDIIFPIHIEEITEEEFDLQYEGFELVKGDTIVVGYNRYTGDKMTGNLEYFERTT</sequence>
<name>A0A7X8SPL1_9BACT</name>
<dbReference type="RefSeq" id="WP_168884758.1">
    <property type="nucleotide sequence ID" value="NZ_JABAIL010000009.1"/>
</dbReference>
<protein>
    <submittedName>
        <fullName evidence="1">Uncharacterized protein</fullName>
    </submittedName>
</protein>
<comment type="caution">
    <text evidence="1">The sequence shown here is derived from an EMBL/GenBank/DDBJ whole genome shotgun (WGS) entry which is preliminary data.</text>
</comment>
<dbReference type="EMBL" id="JABAIL010000009">
    <property type="protein sequence ID" value="NLR94046.1"/>
    <property type="molecule type" value="Genomic_DNA"/>
</dbReference>
<evidence type="ECO:0000313" key="1">
    <source>
        <dbReference type="EMBL" id="NLR94046.1"/>
    </source>
</evidence>
<dbReference type="Proteomes" id="UP000585050">
    <property type="component" value="Unassembled WGS sequence"/>
</dbReference>
<reference evidence="1 2" key="1">
    <citation type="submission" date="2020-04" db="EMBL/GenBank/DDBJ databases">
        <title>Flammeovirga sp. SR4, a novel species isolated from seawater.</title>
        <authorList>
            <person name="Wang X."/>
        </authorList>
    </citation>
    <scope>NUCLEOTIDE SEQUENCE [LARGE SCALE GENOMIC DNA]</scope>
    <source>
        <strain evidence="1 2">SR4</strain>
    </source>
</reference>